<evidence type="ECO:0000313" key="1">
    <source>
        <dbReference type="EMBL" id="XBJ28722.1"/>
    </source>
</evidence>
<dbReference type="AlphaFoldDB" id="A0AAU7E5M3"/>
<sequence length="160" mass="18741">MKFYILILSIVLLSACSRESINYTNLKAQTLMHTHKQKLSKDHLSGIASLSYLNPVLDYKSKDEIFVLALAPKEFEHKKMEVFINNNKAQITPLEHNDELLKYLINNEYSNYYKVSISNQNNITLQAKVCLQDLPCFELNFQKYSKSLYYRSIELDTQYN</sequence>
<gene>
    <name evidence="1" type="ORF">AAH949_06370</name>
</gene>
<dbReference type="RefSeq" id="WP_134238035.1">
    <property type="nucleotide sequence ID" value="NZ_CP155620.1"/>
</dbReference>
<protein>
    <recommendedName>
        <fullName evidence="2">Lipoprotein</fullName>
    </recommendedName>
</protein>
<dbReference type="EMBL" id="CP155620">
    <property type="protein sequence ID" value="XBJ28722.1"/>
    <property type="molecule type" value="Genomic_DNA"/>
</dbReference>
<reference evidence="1" key="1">
    <citation type="submission" date="2024-05" db="EMBL/GenBank/DDBJ databases">
        <title>Campylobacter coli isolated from environmental waters in Slovenia.</title>
        <authorList>
            <person name="Zautner A.E."/>
            <person name="Bunk B."/>
            <person name="Riedel T."/>
            <person name="Sproeer C."/>
        </authorList>
    </citation>
    <scope>NUCLEOTIDE SEQUENCE</scope>
    <source>
        <strain evidence="1">CCS1377</strain>
    </source>
</reference>
<organism evidence="1">
    <name type="scientific">Campylobacter sp. CCS1377</name>
    <dbReference type="NCBI Taxonomy" id="3158229"/>
    <lineage>
        <taxon>Bacteria</taxon>
        <taxon>Pseudomonadati</taxon>
        <taxon>Campylobacterota</taxon>
        <taxon>Epsilonproteobacteria</taxon>
        <taxon>Campylobacterales</taxon>
        <taxon>Campylobacteraceae</taxon>
        <taxon>Campylobacter</taxon>
    </lineage>
</organism>
<evidence type="ECO:0008006" key="2">
    <source>
        <dbReference type="Google" id="ProtNLM"/>
    </source>
</evidence>
<dbReference type="PROSITE" id="PS51257">
    <property type="entry name" value="PROKAR_LIPOPROTEIN"/>
    <property type="match status" value="1"/>
</dbReference>
<accession>A0AAU7E5M3</accession>
<proteinExistence type="predicted"/>
<name>A0AAU7E5M3_9BACT</name>